<accession>A0ABQ3UF70</accession>
<sequence length="295" mass="31857">MDSVAARDQLTGHRHYRYRGCAPVPRSVADFPGQALGDPALHIDAWGTVDRPDDDPEPQKERVARERAAIAACGRCPVLAQCRAYANAETADGQLAEPAGIWGGERSLDRHRALIARRQTGAAVPAARPAAALAECRTVQKQAVLQALARETDEELVAYRAGMDVRTANWHRSLLCGLLGLDKGTASREQLLGRARELGVLPDGTRIRPDGRWPVAAAPNGDGSRQRRIAPGRPEQIVLPGYQHLPRGRREPAIPADALATVRAESRGPQLRLVTPPPVQLPLPLPVVTVLERAA</sequence>
<gene>
    <name evidence="2" type="ORF">TPA0910_86830</name>
</gene>
<dbReference type="RefSeq" id="WP_236260071.1">
    <property type="nucleotide sequence ID" value="NZ_BNEK01000007.1"/>
</dbReference>
<organism evidence="2 3">
    <name type="scientific">Streptomyces hygroscopicus</name>
    <dbReference type="NCBI Taxonomy" id="1912"/>
    <lineage>
        <taxon>Bacteria</taxon>
        <taxon>Bacillati</taxon>
        <taxon>Actinomycetota</taxon>
        <taxon>Actinomycetes</taxon>
        <taxon>Kitasatosporales</taxon>
        <taxon>Streptomycetaceae</taxon>
        <taxon>Streptomyces</taxon>
        <taxon>Streptomyces violaceusniger group</taxon>
    </lineage>
</organism>
<proteinExistence type="predicted"/>
<feature type="domain" description="4Fe-4S Wbl-type" evidence="1">
    <location>
        <begin position="45"/>
        <end position="112"/>
    </location>
</feature>
<dbReference type="EMBL" id="BNEK01000007">
    <property type="protein sequence ID" value="GHJ34250.1"/>
    <property type="molecule type" value="Genomic_DNA"/>
</dbReference>
<dbReference type="Pfam" id="PF02467">
    <property type="entry name" value="Whib"/>
    <property type="match status" value="1"/>
</dbReference>
<evidence type="ECO:0000313" key="3">
    <source>
        <dbReference type="Proteomes" id="UP001054854"/>
    </source>
</evidence>
<keyword evidence="3" id="KW-1185">Reference proteome</keyword>
<evidence type="ECO:0000259" key="1">
    <source>
        <dbReference type="PROSITE" id="PS51674"/>
    </source>
</evidence>
<dbReference type="PROSITE" id="PS51674">
    <property type="entry name" value="4FE4S_WBL"/>
    <property type="match status" value="1"/>
</dbReference>
<name>A0ABQ3UF70_STRHY</name>
<comment type="caution">
    <text evidence="2">The sequence shown here is derived from an EMBL/GenBank/DDBJ whole genome shotgun (WGS) entry which is preliminary data.</text>
</comment>
<dbReference type="InterPro" id="IPR034768">
    <property type="entry name" value="4FE4S_WBL"/>
</dbReference>
<protein>
    <recommendedName>
        <fullName evidence="1">4Fe-4S Wbl-type domain-containing protein</fullName>
    </recommendedName>
</protein>
<reference evidence="2" key="1">
    <citation type="submission" date="2024-05" db="EMBL/GenBank/DDBJ databases">
        <title>Whole genome shotgun sequence of Streptomyces hygroscopicus NBRC 113678.</title>
        <authorList>
            <person name="Komaki H."/>
            <person name="Tamura T."/>
        </authorList>
    </citation>
    <scope>NUCLEOTIDE SEQUENCE</scope>
    <source>
        <strain evidence="2">N11-34</strain>
    </source>
</reference>
<dbReference type="Proteomes" id="UP001054854">
    <property type="component" value="Unassembled WGS sequence"/>
</dbReference>
<evidence type="ECO:0000313" key="2">
    <source>
        <dbReference type="EMBL" id="GHJ34250.1"/>
    </source>
</evidence>